<dbReference type="AlphaFoldDB" id="A0AAE0XVV7"/>
<name>A0AAE0XVV7_9GAST</name>
<protein>
    <submittedName>
        <fullName evidence="1">Uncharacterized protein</fullName>
    </submittedName>
</protein>
<dbReference type="Proteomes" id="UP001283361">
    <property type="component" value="Unassembled WGS sequence"/>
</dbReference>
<gene>
    <name evidence="1" type="ORF">RRG08_026701</name>
</gene>
<dbReference type="EMBL" id="JAWDGP010007464">
    <property type="protein sequence ID" value="KAK3716909.1"/>
    <property type="molecule type" value="Genomic_DNA"/>
</dbReference>
<comment type="caution">
    <text evidence="1">The sequence shown here is derived from an EMBL/GenBank/DDBJ whole genome shotgun (WGS) entry which is preliminary data.</text>
</comment>
<proteinExistence type="predicted"/>
<accession>A0AAE0XVV7</accession>
<sequence length="298" mass="32648">MEYGSWALAGSRLSRLSACLCFGQGSAERFDPKLILKNIVAATGPLSPLSDRHWSTLNTGPETKSSTIGPLEPGCGSPQIITLTPQDQCNVQVLYLTCLSHSQNEKATVALRAIQTTAIDNYSSSTMHSERGVRSKQVSHKLVRVVVQSTWRFCLPYLSVRGASGLNKCLISWFVSWFNLRGGSPYRTCHERGVRSKQVSHKLVRVCGSIYVEVLLTVPVSERGARSRQEPRLILGAALESQVKLLVCVTTGQEGHLWPCNIGRSSLEANVWSTHVGLPPTGSSWLSLEFQVERNGVS</sequence>
<keyword evidence="2" id="KW-1185">Reference proteome</keyword>
<evidence type="ECO:0000313" key="2">
    <source>
        <dbReference type="Proteomes" id="UP001283361"/>
    </source>
</evidence>
<evidence type="ECO:0000313" key="1">
    <source>
        <dbReference type="EMBL" id="KAK3716909.1"/>
    </source>
</evidence>
<organism evidence="1 2">
    <name type="scientific">Elysia crispata</name>
    <name type="common">lettuce slug</name>
    <dbReference type="NCBI Taxonomy" id="231223"/>
    <lineage>
        <taxon>Eukaryota</taxon>
        <taxon>Metazoa</taxon>
        <taxon>Spiralia</taxon>
        <taxon>Lophotrochozoa</taxon>
        <taxon>Mollusca</taxon>
        <taxon>Gastropoda</taxon>
        <taxon>Heterobranchia</taxon>
        <taxon>Euthyneura</taxon>
        <taxon>Panpulmonata</taxon>
        <taxon>Sacoglossa</taxon>
        <taxon>Placobranchoidea</taxon>
        <taxon>Plakobranchidae</taxon>
        <taxon>Elysia</taxon>
    </lineage>
</organism>
<reference evidence="1" key="1">
    <citation type="journal article" date="2023" name="G3 (Bethesda)">
        <title>A reference genome for the long-term kleptoplast-retaining sea slug Elysia crispata morphotype clarki.</title>
        <authorList>
            <person name="Eastman K.E."/>
            <person name="Pendleton A.L."/>
            <person name="Shaikh M.A."/>
            <person name="Suttiyut T."/>
            <person name="Ogas R."/>
            <person name="Tomko P."/>
            <person name="Gavelis G."/>
            <person name="Widhalm J.R."/>
            <person name="Wisecaver J.H."/>
        </authorList>
    </citation>
    <scope>NUCLEOTIDE SEQUENCE</scope>
    <source>
        <strain evidence="1">ECLA1</strain>
    </source>
</reference>